<dbReference type="PROSITE" id="PS51186">
    <property type="entry name" value="GNAT"/>
    <property type="match status" value="1"/>
</dbReference>
<protein>
    <submittedName>
        <fullName evidence="2">GNAT family N-acetyltransferase</fullName>
    </submittedName>
</protein>
<gene>
    <name evidence="2" type="ORF">DDE18_17790</name>
</gene>
<dbReference type="EMBL" id="QDGZ01000008">
    <property type="protein sequence ID" value="PVG81341.1"/>
    <property type="molecule type" value="Genomic_DNA"/>
</dbReference>
<evidence type="ECO:0000313" key="2">
    <source>
        <dbReference type="EMBL" id="PVG81341.1"/>
    </source>
</evidence>
<dbReference type="Pfam" id="PF08445">
    <property type="entry name" value="FR47"/>
    <property type="match status" value="1"/>
</dbReference>
<dbReference type="RefSeq" id="WP_116573623.1">
    <property type="nucleotide sequence ID" value="NZ_QDGZ01000008.1"/>
</dbReference>
<reference evidence="2 3" key="1">
    <citation type="submission" date="2018-04" db="EMBL/GenBank/DDBJ databases">
        <title>Genome of Nocardioides gansuensis WSJ-1.</title>
        <authorList>
            <person name="Wu S."/>
            <person name="Wang G."/>
        </authorList>
    </citation>
    <scope>NUCLEOTIDE SEQUENCE [LARGE SCALE GENOMIC DNA]</scope>
    <source>
        <strain evidence="2 3">WSJ-1</strain>
    </source>
</reference>
<dbReference type="Proteomes" id="UP000246018">
    <property type="component" value="Unassembled WGS sequence"/>
</dbReference>
<dbReference type="InterPro" id="IPR000182">
    <property type="entry name" value="GNAT_dom"/>
</dbReference>
<comment type="caution">
    <text evidence="2">The sequence shown here is derived from an EMBL/GenBank/DDBJ whole genome shotgun (WGS) entry which is preliminary data.</text>
</comment>
<accession>A0A2T8F6K1</accession>
<keyword evidence="3" id="KW-1185">Reference proteome</keyword>
<name>A0A2T8F6K1_9ACTN</name>
<dbReference type="InterPro" id="IPR013653">
    <property type="entry name" value="GCN5-like_dom"/>
</dbReference>
<keyword evidence="2" id="KW-0808">Transferase</keyword>
<dbReference type="Gene3D" id="3.40.630.30">
    <property type="match status" value="1"/>
</dbReference>
<dbReference type="GO" id="GO:0016747">
    <property type="term" value="F:acyltransferase activity, transferring groups other than amino-acyl groups"/>
    <property type="evidence" value="ECO:0007669"/>
    <property type="project" value="InterPro"/>
</dbReference>
<evidence type="ECO:0000259" key="1">
    <source>
        <dbReference type="PROSITE" id="PS51186"/>
    </source>
</evidence>
<dbReference type="AlphaFoldDB" id="A0A2T8F6K1"/>
<organism evidence="2 3">
    <name type="scientific">Nocardioides gansuensis</name>
    <dbReference type="NCBI Taxonomy" id="2138300"/>
    <lineage>
        <taxon>Bacteria</taxon>
        <taxon>Bacillati</taxon>
        <taxon>Actinomycetota</taxon>
        <taxon>Actinomycetes</taxon>
        <taxon>Propionibacteriales</taxon>
        <taxon>Nocardioidaceae</taxon>
        <taxon>Nocardioides</taxon>
    </lineage>
</organism>
<dbReference type="CDD" id="cd04301">
    <property type="entry name" value="NAT_SF"/>
    <property type="match status" value="1"/>
</dbReference>
<proteinExistence type="predicted"/>
<dbReference type="SUPFAM" id="SSF55729">
    <property type="entry name" value="Acyl-CoA N-acyltransferases (Nat)"/>
    <property type="match status" value="1"/>
</dbReference>
<sequence length="295" mass="32069">MELEFFDVPRPFLAAAGDLLAADPVLGTVVATVSERLARELDEGIGLEAAHPRWWVVARDGSEVVGCGMRTAPFQPHPAFLLPMPDEAALLLARAVHERGEELRGVNGALPASRVCADELARLTGGRVEVAQHTRLHEATSIEHPPLRPGSLRLARPEEVELCLTWFEAFGRDADEQAGREPGSMHELTDDVESMGRRIAGGRIWLWVDEDDRPVHLTGANDPAFGVARIGPVYTPPEHRGLGYASAAVAQVSQRLLDAGARVCLFTDQANPVSNKVYERIGYEPVVDMANLTVV</sequence>
<evidence type="ECO:0000313" key="3">
    <source>
        <dbReference type="Proteomes" id="UP000246018"/>
    </source>
</evidence>
<dbReference type="InterPro" id="IPR016181">
    <property type="entry name" value="Acyl_CoA_acyltransferase"/>
</dbReference>
<dbReference type="OrthoDB" id="3174529at2"/>
<feature type="domain" description="N-acetyltransferase" evidence="1">
    <location>
        <begin position="150"/>
        <end position="295"/>
    </location>
</feature>